<reference evidence="3" key="1">
    <citation type="submission" date="2016-04" db="EMBL/GenBank/DDBJ databases">
        <authorList>
            <person name="Quiroz-Castaneda R.E."/>
            <person name="Martinez-Ocampo F."/>
        </authorList>
    </citation>
    <scope>NUCLEOTIDE SEQUENCE [LARGE SCALE GENOMIC DNA]</scope>
    <source>
        <strain evidence="3">INIFAP01</strain>
    </source>
</reference>
<evidence type="ECO:0000313" key="3">
    <source>
        <dbReference type="Proteomes" id="UP000077623"/>
    </source>
</evidence>
<accession>A0A1A9QDI9</accession>
<dbReference type="Proteomes" id="UP000077623">
    <property type="component" value="Unassembled WGS sequence"/>
</dbReference>
<name>A0A1A9QDI9_9MOLU</name>
<dbReference type="AlphaFoldDB" id="A0A1A9QDI9"/>
<evidence type="ECO:0000313" key="2">
    <source>
        <dbReference type="EMBL" id="OAL10547.1"/>
    </source>
</evidence>
<keyword evidence="3" id="KW-1185">Reference proteome</keyword>
<comment type="caution">
    <text evidence="2">The sequence shown here is derived from an EMBL/GenBank/DDBJ whole genome shotgun (WGS) entry which is preliminary data.</text>
</comment>
<dbReference type="STRING" id="432608.A6V39_00585"/>
<evidence type="ECO:0000256" key="1">
    <source>
        <dbReference type="SAM" id="MobiDB-lite"/>
    </source>
</evidence>
<dbReference type="EMBL" id="LWUJ01000010">
    <property type="protein sequence ID" value="OAL10547.1"/>
    <property type="molecule type" value="Genomic_DNA"/>
</dbReference>
<proteinExistence type="predicted"/>
<gene>
    <name evidence="2" type="ORF">A6V39_00585</name>
</gene>
<protein>
    <submittedName>
        <fullName evidence="2">Uncharacterized protein</fullName>
    </submittedName>
</protein>
<dbReference type="RefSeq" id="WP_187149782.1">
    <property type="nucleotide sequence ID" value="NZ_LWUJ01000010.1"/>
</dbReference>
<organism evidence="2 3">
    <name type="scientific">Candidatus Mycoplasma haematobovis</name>
    <dbReference type="NCBI Taxonomy" id="432608"/>
    <lineage>
        <taxon>Bacteria</taxon>
        <taxon>Bacillati</taxon>
        <taxon>Mycoplasmatota</taxon>
        <taxon>Mollicutes</taxon>
        <taxon>Mycoplasmataceae</taxon>
        <taxon>Mycoplasma</taxon>
    </lineage>
</organism>
<sequence>MQLRFTSPLVTRVAGSSFKSSISAVLSGMTAVGTLTAVALNSGNTGSTILESLDPVKKALLNDTLLNGIQKVTETFKEWGSAIVGSKDAFKEWLDSYLGPDGFKSGTVTLYQKLNDWGLIVYRWFRDKFWKFITNIPDMVQNWRKLRLSLFKWGTFLGGGGGSALWAMFGSGDNWDKLGELMGRPDFEEIMGDLGKLMENNSDAFEKMDTEEVKEIFEKFLHETDEAKEATKELLKKQEERQKDKSEEEKEKEQLTEEEIQERFKPPSGGNPLDTKAVFGNMVSGGLKKLVGLFNSKSKSSIEGKSPYLAAIEGMKDYIDLIDKDIKQEQSRKKEGTPKQQFAEVIKENKFAFISAIAGVAEKAYRKLPTPQSNGKEVTEKEMAEAFMKEFENSFTKKALENEEGDFDMTADMFVRGK</sequence>
<feature type="region of interest" description="Disordered" evidence="1">
    <location>
        <begin position="237"/>
        <end position="273"/>
    </location>
</feature>
<feature type="compositionally biased region" description="Basic and acidic residues" evidence="1">
    <location>
        <begin position="237"/>
        <end position="265"/>
    </location>
</feature>